<proteinExistence type="inferred from homology"/>
<evidence type="ECO:0000256" key="4">
    <source>
        <dbReference type="ARBA" id="ARBA00022679"/>
    </source>
</evidence>
<dbReference type="EMBL" id="AP010968">
    <property type="protein sequence ID" value="BAJ31788.1"/>
    <property type="molecule type" value="Genomic_DNA"/>
</dbReference>
<dbReference type="Gene3D" id="3.40.50.150">
    <property type="entry name" value="Vaccinia Virus protein VP39"/>
    <property type="match status" value="1"/>
</dbReference>
<organism evidence="7 8">
    <name type="scientific">Kitasatospora setae (strain ATCC 33774 / DSM 43861 / JCM 3304 / KCC A-0304 / NBRC 14216 / KM-6054)</name>
    <name type="common">Streptomyces setae</name>
    <dbReference type="NCBI Taxonomy" id="452652"/>
    <lineage>
        <taxon>Bacteria</taxon>
        <taxon>Bacillati</taxon>
        <taxon>Actinomycetota</taxon>
        <taxon>Actinomycetes</taxon>
        <taxon>Kitasatosporales</taxon>
        <taxon>Streptomycetaceae</taxon>
        <taxon>Kitasatospora</taxon>
    </lineage>
</organism>
<keyword evidence="4" id="KW-0808">Transferase</keyword>
<keyword evidence="5 6" id="KW-0949">S-adenosyl-L-methionine</keyword>
<evidence type="ECO:0000313" key="8">
    <source>
        <dbReference type="Proteomes" id="UP000007076"/>
    </source>
</evidence>
<dbReference type="Proteomes" id="UP000007076">
    <property type="component" value="Chromosome"/>
</dbReference>
<accession>E4N0V4</accession>
<dbReference type="PANTHER" id="PTHR43619">
    <property type="entry name" value="S-ADENOSYL-L-METHIONINE-DEPENDENT METHYLTRANSFERASE YKTD-RELATED"/>
    <property type="match status" value="1"/>
</dbReference>
<comment type="function">
    <text evidence="1 6">Exhibits S-adenosyl-L-methionine-dependent methyltransferase activity.</text>
</comment>
<dbReference type="KEGG" id="ksk:KSE_60200"/>
<dbReference type="EC" id="2.1.1.-" evidence="6"/>
<dbReference type="RefSeq" id="WP_014139084.1">
    <property type="nucleotide sequence ID" value="NC_016109.1"/>
</dbReference>
<sequence>MSDGVLLADLLPVDLLPEGAGVPAGVPDDAGVHAGVGRTALLVANARALEARRADALAVDPFAAHFVRASPGCADWPADPAEVDPGDPVWERLAAYFALRTRVLDDHLLGAAATGTRQVVLLGAGLDSRAHRLPWPPGTTVWELDRPEVLRFKQRVLDGLGAAPRARRRTVPVDLREDWAGALTAAGLDPSRPVAWLAEGLFLYLPAAAELAVTAALDALSAPGSTLAYEVKTGLESADVRAADVYAQARERLDVDLLALFDPSPRPDTAAALRALGWTTTVRTPFHHAPAARLRPEPADPLAANRWITCAKRP</sequence>
<keyword evidence="3 6" id="KW-0489">Methyltransferase</keyword>
<dbReference type="NCBIfam" id="TIGR00027">
    <property type="entry name" value="mthyl_TIGR00027"/>
    <property type="match status" value="1"/>
</dbReference>
<dbReference type="GO" id="GO:0032259">
    <property type="term" value="P:methylation"/>
    <property type="evidence" value="ECO:0007669"/>
    <property type="project" value="UniProtKB-KW"/>
</dbReference>
<evidence type="ECO:0000313" key="7">
    <source>
        <dbReference type="EMBL" id="BAJ31788.1"/>
    </source>
</evidence>
<evidence type="ECO:0000256" key="1">
    <source>
        <dbReference type="ARBA" id="ARBA00003907"/>
    </source>
</evidence>
<dbReference type="InterPro" id="IPR007213">
    <property type="entry name" value="Ppm1/Ppm2/Tcmp"/>
</dbReference>
<dbReference type="InterPro" id="IPR029063">
    <property type="entry name" value="SAM-dependent_MTases_sf"/>
</dbReference>
<dbReference type="PATRIC" id="fig|452652.3.peg.6030"/>
<name>E4N0V4_KITSK</name>
<dbReference type="AlphaFoldDB" id="E4N0V4"/>
<protein>
    <recommendedName>
        <fullName evidence="6">S-adenosyl-L-methionine-dependent methyltransferase</fullName>
        <ecNumber evidence="6">2.1.1.-</ecNumber>
    </recommendedName>
</protein>
<dbReference type="eggNOG" id="COG3315">
    <property type="taxonomic scope" value="Bacteria"/>
</dbReference>
<evidence type="ECO:0000256" key="2">
    <source>
        <dbReference type="ARBA" id="ARBA00008138"/>
    </source>
</evidence>
<gene>
    <name evidence="7" type="ordered locus">KSE_60200</name>
</gene>
<evidence type="ECO:0000256" key="5">
    <source>
        <dbReference type="ARBA" id="ARBA00022691"/>
    </source>
</evidence>
<dbReference type="InterPro" id="IPR011610">
    <property type="entry name" value="SAM_mthyl_Trfase_ML2640-like"/>
</dbReference>
<dbReference type="PANTHER" id="PTHR43619:SF2">
    <property type="entry name" value="S-ADENOSYL-L-METHIONINE-DEPENDENT METHYLTRANSFERASES SUPERFAMILY PROTEIN"/>
    <property type="match status" value="1"/>
</dbReference>
<reference evidence="7 8" key="1">
    <citation type="journal article" date="2010" name="DNA Res.">
        <title>Genome sequence of Kitasatospora setae NBRC 14216T: an evolutionary snapshot of the family Streptomycetaceae.</title>
        <authorList>
            <person name="Ichikawa N."/>
            <person name="Oguchi A."/>
            <person name="Ikeda H."/>
            <person name="Ishikawa J."/>
            <person name="Kitani S."/>
            <person name="Watanabe Y."/>
            <person name="Nakamura S."/>
            <person name="Katano Y."/>
            <person name="Kishi E."/>
            <person name="Sasagawa M."/>
            <person name="Ankai A."/>
            <person name="Fukui S."/>
            <person name="Hashimoto Y."/>
            <person name="Kamata S."/>
            <person name="Otoguro M."/>
            <person name="Tanikawa S."/>
            <person name="Nihira T."/>
            <person name="Horinouchi S."/>
            <person name="Ohnishi Y."/>
            <person name="Hayakawa M."/>
            <person name="Kuzuyama T."/>
            <person name="Arisawa A."/>
            <person name="Nomoto F."/>
            <person name="Miura H."/>
            <person name="Takahashi Y."/>
            <person name="Fujita N."/>
        </authorList>
    </citation>
    <scope>NUCLEOTIDE SEQUENCE [LARGE SCALE GENOMIC DNA]</scope>
    <source>
        <strain evidence="8">ATCC 33774 / DSM 43861 / JCM 3304 / KCC A-0304 / NBRC 14216 / KM-6054</strain>
    </source>
</reference>
<evidence type="ECO:0000256" key="6">
    <source>
        <dbReference type="RuleBase" id="RU362030"/>
    </source>
</evidence>
<dbReference type="GO" id="GO:0008168">
    <property type="term" value="F:methyltransferase activity"/>
    <property type="evidence" value="ECO:0007669"/>
    <property type="project" value="UniProtKB-UniRule"/>
</dbReference>
<keyword evidence="8" id="KW-1185">Reference proteome</keyword>
<dbReference type="STRING" id="452652.KSE_60200"/>
<dbReference type="HOGENOM" id="CLU_056160_2_0_11"/>
<dbReference type="Pfam" id="PF04072">
    <property type="entry name" value="LCM"/>
    <property type="match status" value="1"/>
</dbReference>
<evidence type="ECO:0000256" key="3">
    <source>
        <dbReference type="ARBA" id="ARBA00022603"/>
    </source>
</evidence>
<dbReference type="SUPFAM" id="SSF53335">
    <property type="entry name" value="S-adenosyl-L-methionine-dependent methyltransferases"/>
    <property type="match status" value="1"/>
</dbReference>
<comment type="similarity">
    <text evidence="2 6">Belongs to the UPF0677 family.</text>
</comment>